<dbReference type="AlphaFoldDB" id="A0ABC9E6R0"/>
<evidence type="ECO:0000313" key="2">
    <source>
        <dbReference type="Proteomes" id="UP001497457"/>
    </source>
</evidence>
<gene>
    <name evidence="1" type="ORF">URODEC1_LOCUS93070</name>
</gene>
<reference evidence="1 2" key="2">
    <citation type="submission" date="2024-10" db="EMBL/GenBank/DDBJ databases">
        <authorList>
            <person name="Ryan C."/>
        </authorList>
    </citation>
    <scope>NUCLEOTIDE SEQUENCE [LARGE SCALE GENOMIC DNA]</scope>
</reference>
<accession>A0ABC9E6R0</accession>
<reference evidence="2" key="1">
    <citation type="submission" date="2024-06" db="EMBL/GenBank/DDBJ databases">
        <authorList>
            <person name="Ryan C."/>
        </authorList>
    </citation>
    <scope>NUCLEOTIDE SEQUENCE [LARGE SCALE GENOMIC DNA]</scope>
</reference>
<proteinExistence type="predicted"/>
<sequence length="268" mass="30355">MRCHVWSSPPLSVARPATLPILPVGHLPGLRLRTRLAAVRAQKPGGDDPPHNFAKEKSHISSQFGKVCRIREGLLYDDSRNISQYLIIRAKDAVQLASHIVDSARLMNVTVPNEIPADTIHRTLQAYAETFTHTADDAYNRTVSINTITLFLGALRGLASVTHILLEAALETLSHQHPRESLLEYAFNRDVKIMHREYNRRMDELQEDYQYVPAASDIHEVLVIQTLRQTIRHGMNATESIVQLMMARRERALGKYHTEREKALGMEA</sequence>
<evidence type="ECO:0000313" key="1">
    <source>
        <dbReference type="EMBL" id="CAL5053127.1"/>
    </source>
</evidence>
<dbReference type="Proteomes" id="UP001497457">
    <property type="component" value="Chromosome 36b"/>
</dbReference>
<protein>
    <submittedName>
        <fullName evidence="1">Uncharacterized protein</fullName>
    </submittedName>
</protein>
<keyword evidence="2" id="KW-1185">Reference proteome</keyword>
<name>A0ABC9E6R0_9POAL</name>
<dbReference type="EMBL" id="OZ075146">
    <property type="protein sequence ID" value="CAL5053127.1"/>
    <property type="molecule type" value="Genomic_DNA"/>
</dbReference>
<organism evidence="1 2">
    <name type="scientific">Urochloa decumbens</name>
    <dbReference type="NCBI Taxonomy" id="240449"/>
    <lineage>
        <taxon>Eukaryota</taxon>
        <taxon>Viridiplantae</taxon>
        <taxon>Streptophyta</taxon>
        <taxon>Embryophyta</taxon>
        <taxon>Tracheophyta</taxon>
        <taxon>Spermatophyta</taxon>
        <taxon>Magnoliopsida</taxon>
        <taxon>Liliopsida</taxon>
        <taxon>Poales</taxon>
        <taxon>Poaceae</taxon>
        <taxon>PACMAD clade</taxon>
        <taxon>Panicoideae</taxon>
        <taxon>Panicodae</taxon>
        <taxon>Paniceae</taxon>
        <taxon>Melinidinae</taxon>
        <taxon>Urochloa</taxon>
    </lineage>
</organism>